<dbReference type="SUPFAM" id="SSF81301">
    <property type="entry name" value="Nucleotidyltransferase"/>
    <property type="match status" value="1"/>
</dbReference>
<evidence type="ECO:0000313" key="1">
    <source>
        <dbReference type="EMBL" id="SDZ59933.1"/>
    </source>
</evidence>
<protein>
    <submittedName>
        <fullName evidence="1">GrpB protein</fullName>
    </submittedName>
</protein>
<dbReference type="Pfam" id="PF04229">
    <property type="entry name" value="GrpB"/>
    <property type="match status" value="1"/>
</dbReference>
<dbReference type="STRING" id="1503961.SAMN05421736_12027"/>
<dbReference type="AlphaFoldDB" id="A0A1H3UBT7"/>
<dbReference type="InterPro" id="IPR007344">
    <property type="entry name" value="GrpB/CoaE"/>
</dbReference>
<keyword evidence="2" id="KW-1185">Reference proteome</keyword>
<dbReference type="Gene3D" id="3.30.460.10">
    <property type="entry name" value="Beta Polymerase, domain 2"/>
    <property type="match status" value="1"/>
</dbReference>
<dbReference type="PANTHER" id="PTHR34822:SF1">
    <property type="entry name" value="GRPB FAMILY PROTEIN"/>
    <property type="match status" value="1"/>
</dbReference>
<reference evidence="2" key="1">
    <citation type="submission" date="2016-10" db="EMBL/GenBank/DDBJ databases">
        <authorList>
            <person name="Varghese N."/>
            <person name="Submissions S."/>
        </authorList>
    </citation>
    <scope>NUCLEOTIDE SEQUENCE [LARGE SCALE GENOMIC DNA]</scope>
    <source>
        <strain evidence="2">SP</strain>
    </source>
</reference>
<gene>
    <name evidence="1" type="ORF">SAMN05421736_12027</name>
</gene>
<dbReference type="EMBL" id="FNPI01000020">
    <property type="protein sequence ID" value="SDZ59933.1"/>
    <property type="molecule type" value="Genomic_DNA"/>
</dbReference>
<name>A0A1H3UBT7_9BACI</name>
<organism evidence="1 2">
    <name type="scientific">Evansella caseinilytica</name>
    <dbReference type="NCBI Taxonomy" id="1503961"/>
    <lineage>
        <taxon>Bacteria</taxon>
        <taxon>Bacillati</taxon>
        <taxon>Bacillota</taxon>
        <taxon>Bacilli</taxon>
        <taxon>Bacillales</taxon>
        <taxon>Bacillaceae</taxon>
        <taxon>Evansella</taxon>
    </lineage>
</organism>
<dbReference type="Proteomes" id="UP000198935">
    <property type="component" value="Unassembled WGS sequence"/>
</dbReference>
<accession>A0A1H3UBT7</accession>
<sequence length="139" mass="16358">MIDILLVVRDSADEATYVSDLEDADYILRIRELEWFEHRLFKGPDTDINLHVFSEGSSEVDQMLCFRNWLRTNHSDRDKYGSVKRHLAQRKWKHVQDYADAKYLIAKKIIERANAAEQNGGYCRFLYKNALNKCCLLAK</sequence>
<evidence type="ECO:0000313" key="2">
    <source>
        <dbReference type="Proteomes" id="UP000198935"/>
    </source>
</evidence>
<dbReference type="PANTHER" id="PTHR34822">
    <property type="entry name" value="GRPB DOMAIN PROTEIN (AFU_ORTHOLOGUE AFUA_1G01530)"/>
    <property type="match status" value="1"/>
</dbReference>
<proteinExistence type="predicted"/>
<dbReference type="InterPro" id="IPR043519">
    <property type="entry name" value="NT_sf"/>
</dbReference>